<keyword evidence="8" id="KW-1133">Transmembrane helix</keyword>
<evidence type="ECO:0000256" key="7">
    <source>
        <dbReference type="ARBA" id="ARBA00022968"/>
    </source>
</evidence>
<dbReference type="InterPro" id="IPR013591">
    <property type="entry name" value="Brevis_radix_dom"/>
</dbReference>
<dbReference type="PROSITE" id="PS50012">
    <property type="entry name" value="RCC1_3"/>
    <property type="match status" value="1"/>
</dbReference>
<dbReference type="GO" id="GO:0016757">
    <property type="term" value="F:glycosyltransferase activity"/>
    <property type="evidence" value="ECO:0007669"/>
    <property type="project" value="UniProtKB-KW"/>
</dbReference>
<dbReference type="GO" id="GO:0005794">
    <property type="term" value="C:Golgi apparatus"/>
    <property type="evidence" value="ECO:0007669"/>
    <property type="project" value="TreeGrafter"/>
</dbReference>
<protein>
    <recommendedName>
        <fullName evidence="13">O-fucosyltransferase family protein</fullName>
    </recommendedName>
</protein>
<dbReference type="GO" id="GO:0006004">
    <property type="term" value="P:fucose metabolic process"/>
    <property type="evidence" value="ECO:0007669"/>
    <property type="project" value="UniProtKB-KW"/>
</dbReference>
<dbReference type="Pfam" id="PF08381">
    <property type="entry name" value="BRX"/>
    <property type="match status" value="1"/>
</dbReference>
<keyword evidence="10" id="KW-0325">Glycoprotein</keyword>
<evidence type="ECO:0000256" key="10">
    <source>
        <dbReference type="ARBA" id="ARBA00023180"/>
    </source>
</evidence>
<evidence type="ECO:0000256" key="3">
    <source>
        <dbReference type="ARBA" id="ARBA00007737"/>
    </source>
</evidence>
<evidence type="ECO:0000256" key="14">
    <source>
        <dbReference type="PROSITE-ProRule" id="PRU00235"/>
    </source>
</evidence>
<keyword evidence="9" id="KW-0472">Membrane</keyword>
<evidence type="ECO:0000256" key="2">
    <source>
        <dbReference type="ARBA" id="ARBA00004881"/>
    </source>
</evidence>
<evidence type="ECO:0000313" key="16">
    <source>
        <dbReference type="EMBL" id="KAE8657609.1"/>
    </source>
</evidence>
<keyword evidence="6" id="KW-0812">Transmembrane</keyword>
<organism evidence="16 17">
    <name type="scientific">Hibiscus syriacus</name>
    <name type="common">Rose of Sharon</name>
    <dbReference type="NCBI Taxonomy" id="106335"/>
    <lineage>
        <taxon>Eukaryota</taxon>
        <taxon>Viridiplantae</taxon>
        <taxon>Streptophyta</taxon>
        <taxon>Embryophyta</taxon>
        <taxon>Tracheophyta</taxon>
        <taxon>Spermatophyta</taxon>
        <taxon>Magnoliopsida</taxon>
        <taxon>eudicotyledons</taxon>
        <taxon>Gunneridae</taxon>
        <taxon>Pentapetalae</taxon>
        <taxon>rosids</taxon>
        <taxon>malvids</taxon>
        <taxon>Malvales</taxon>
        <taxon>Malvaceae</taxon>
        <taxon>Malvoideae</taxon>
        <taxon>Hibiscus</taxon>
    </lineage>
</organism>
<evidence type="ECO:0000313" key="17">
    <source>
        <dbReference type="Proteomes" id="UP000436088"/>
    </source>
</evidence>
<dbReference type="Pfam" id="PF24626">
    <property type="entry name" value="SH3_Tf2-1"/>
    <property type="match status" value="1"/>
</dbReference>
<dbReference type="InterPro" id="IPR000408">
    <property type="entry name" value="Reg_chr_condens"/>
</dbReference>
<dbReference type="PANTHER" id="PTHR31741">
    <property type="entry name" value="OS02G0726500 PROTEIN-RELATED"/>
    <property type="match status" value="1"/>
</dbReference>
<dbReference type="FunFam" id="3.40.50.11350:FF:000011">
    <property type="entry name" value="O-fucosyltransferase 28"/>
    <property type="match status" value="1"/>
</dbReference>
<dbReference type="InterPro" id="IPR056924">
    <property type="entry name" value="SH3_Tf2-1"/>
</dbReference>
<dbReference type="PROSITE" id="PS51514">
    <property type="entry name" value="BRX"/>
    <property type="match status" value="1"/>
</dbReference>
<comment type="caution">
    <text evidence="16">The sequence shown here is derived from an EMBL/GenBank/DDBJ whole genome shotgun (WGS) entry which is preliminary data.</text>
</comment>
<dbReference type="PANTHER" id="PTHR31741:SF8">
    <property type="entry name" value="O-FUCOSYLTRANSFERASE 35"/>
    <property type="match status" value="1"/>
</dbReference>
<reference evidence="16" key="1">
    <citation type="submission" date="2019-09" db="EMBL/GenBank/DDBJ databases">
        <title>Draft genome information of white flower Hibiscus syriacus.</title>
        <authorList>
            <person name="Kim Y.-M."/>
        </authorList>
    </citation>
    <scope>NUCLEOTIDE SEQUENCE [LARGE SCALE GENOMIC DNA]</scope>
    <source>
        <strain evidence="16">YM2019G1</strain>
    </source>
</reference>
<accession>A0A6A2XGN1</accession>
<evidence type="ECO:0000259" key="15">
    <source>
        <dbReference type="PROSITE" id="PS51514"/>
    </source>
</evidence>
<evidence type="ECO:0000256" key="12">
    <source>
        <dbReference type="ARBA" id="ARBA00023277"/>
    </source>
</evidence>
<evidence type="ECO:0000256" key="1">
    <source>
        <dbReference type="ARBA" id="ARBA00004606"/>
    </source>
</evidence>
<gene>
    <name evidence="16" type="ORF">F3Y22_tig00116989pilonHSYRG00712</name>
</gene>
<dbReference type="Pfam" id="PF10250">
    <property type="entry name" value="O-FucT"/>
    <property type="match status" value="1"/>
</dbReference>
<feature type="repeat" description="RCC1" evidence="14">
    <location>
        <begin position="524"/>
        <end position="568"/>
    </location>
</feature>
<keyword evidence="17" id="KW-1185">Reference proteome</keyword>
<dbReference type="SUPFAM" id="SSF50985">
    <property type="entry name" value="RCC1/BLIP-II"/>
    <property type="match status" value="1"/>
</dbReference>
<keyword evidence="11" id="KW-0294">Fucose metabolism</keyword>
<evidence type="ECO:0000256" key="8">
    <source>
        <dbReference type="ARBA" id="ARBA00022989"/>
    </source>
</evidence>
<keyword evidence="7" id="KW-0735">Signal-anchor</keyword>
<dbReference type="EMBL" id="VEPZ02001757">
    <property type="protein sequence ID" value="KAE8657609.1"/>
    <property type="molecule type" value="Genomic_DNA"/>
</dbReference>
<dbReference type="CDD" id="cd09272">
    <property type="entry name" value="RNase_HI_RT_Ty1"/>
    <property type="match status" value="1"/>
</dbReference>
<dbReference type="InterPro" id="IPR009091">
    <property type="entry name" value="RCC1/BLIP-II"/>
</dbReference>
<dbReference type="GO" id="GO:0016020">
    <property type="term" value="C:membrane"/>
    <property type="evidence" value="ECO:0007669"/>
    <property type="project" value="UniProtKB-SubCell"/>
</dbReference>
<dbReference type="Proteomes" id="UP000436088">
    <property type="component" value="Unassembled WGS sequence"/>
</dbReference>
<comment type="pathway">
    <text evidence="2">Glycan metabolism.</text>
</comment>
<evidence type="ECO:0000256" key="13">
    <source>
        <dbReference type="ARBA" id="ARBA00030350"/>
    </source>
</evidence>
<feature type="domain" description="BRX" evidence="15">
    <location>
        <begin position="890"/>
        <end position="945"/>
    </location>
</feature>
<comment type="similarity">
    <text evidence="3">Belongs to the glycosyltransferase GT106 family.</text>
</comment>
<sequence>MKHHMKSGVLSKKRIQAQIIFLSCLGSRVKLPISNVVHGRILITKPLPSIVEVFFEDRREESQWALMGSWDEFQPQKIQLPLDVPGMRSLNGENIAPLIDTSDLPIAQRKVSIPKSMEETIKCPRWKQVVEEEINVLEANKTWVMTIYLREKKVEEVYMQRPPGLCLNSNSGQESGGVHRCEMGWRTYIQMSTSGYCARVWGNLVTWRSVTVRRDESGREEGIGEIRSQGVRSAQVSSPGRVEATQIEDLKKTVQQVNDETNPPKWWEAQDKRISLLESRMATTQSYMEQILGILTRRTEEQVQNSPEIKQMLHMAIEDTNDRYQVLDKLSTRAFDAIPSITGTIKIDSRLQQNVSLSGLSKLISWKNLVDIEEQEQTISENAQVSTPNLLKTDGIKILEKLGKKTATYYDTGWRAKDKLVSMVNKRVNHDAKIEKSDVPYVPCTHEGLLMWKYALMNSNDFLIEKNLNTTRVDCCIGIHVDFTDFQRKVVLDTATIAVACGVWHTSTVVEVIVTQSTTSVSSGKLFTWGMGTKIVLDMETKKPGLSPREYIEENACGAYHITALTSSGFKDLFDWQYFIETLKDDVHIVEAIPPEYTGIEPFNKMHISWSKVSYYKAEVLPLLKQQKAIYFIHTDSRLANNGISSSIKKLRCWVNYKALKYSIASEELGITLISRMRQNGSPYLALHLRYEMDMLAFTGCSHSLTIEEDNELSRMRHKVGHWKENEINGTERRLLDGCSLTPRETFLLLRVLGFPPSTRIYLVDGEAYGNGSMEPLKEDFPNIFSHSSLATDEELNPFKNHQNMLAGLDSVVALQSDVIVYTYDGNMTKAFQGHRRIENFKKTICPDMMNFVKLVDYYDERESGFFRESENSTKCRNSASVTNGGQAEADWIEKDKPGVYITLVALQDGTRDLKRVRFSWRRFGEQQAESWWSENREKVVERYWDWELTNETQPIWNMFTNLTEYVGYKFGSIEVGYNGNLVNYKALEDYCFSFYTSQNLIFLSALSLHLPLHEPCRAIGKSEVSQHTNEVWYEVKVNSDKQPTLLWCSEFTMHMVPDMLQNIIKQHTEKNRSERQFQRGKEEYLRLRPYRKTSIVLQKNLKLAAIYYGSYKIIAKIGEVAYRLDLPDFFRLHPIFHVSILKIHVSDSTVSSTDSPAMDDDDLDDTSDTWEDDIVLRGQFPGFDPWGQGSIPTAGIVTVRRDESGRKEGIGEIRSQGSSAEAEFRALAQGICEGIQIQRLLAELKLNHTADFELNCDKQSVTSIAKNPVHYYKEKHVELDRHFFSEKVTNGTVKPFFVSTR</sequence>
<dbReference type="GO" id="GO:0009507">
    <property type="term" value="C:chloroplast"/>
    <property type="evidence" value="ECO:0007669"/>
    <property type="project" value="TreeGrafter"/>
</dbReference>
<evidence type="ECO:0000256" key="5">
    <source>
        <dbReference type="ARBA" id="ARBA00022679"/>
    </source>
</evidence>
<evidence type="ECO:0000256" key="11">
    <source>
        <dbReference type="ARBA" id="ARBA00023253"/>
    </source>
</evidence>
<comment type="subcellular location">
    <subcellularLocation>
        <location evidence="1">Membrane</location>
        <topology evidence="1">Single-pass type II membrane protein</topology>
    </subcellularLocation>
</comment>
<evidence type="ECO:0000256" key="4">
    <source>
        <dbReference type="ARBA" id="ARBA00022676"/>
    </source>
</evidence>
<keyword evidence="12" id="KW-0119">Carbohydrate metabolism</keyword>
<keyword evidence="4" id="KW-0328">Glycosyltransferase</keyword>
<evidence type="ECO:0000256" key="6">
    <source>
        <dbReference type="ARBA" id="ARBA00022692"/>
    </source>
</evidence>
<keyword evidence="5" id="KW-0808">Transferase</keyword>
<evidence type="ECO:0000256" key="9">
    <source>
        <dbReference type="ARBA" id="ARBA00023136"/>
    </source>
</evidence>
<proteinExistence type="inferred from homology"/>
<dbReference type="InterPro" id="IPR019378">
    <property type="entry name" value="GDP-Fuc_O-FucTrfase"/>
</dbReference>
<name>A0A6A2XGN1_HIBSY</name>